<feature type="non-terminal residue" evidence="2">
    <location>
        <position position="153"/>
    </location>
</feature>
<evidence type="ECO:0000256" key="1">
    <source>
        <dbReference type="SAM" id="MobiDB-lite"/>
    </source>
</evidence>
<gene>
    <name evidence="2" type="ORF">AVDCRST_MAG04-112</name>
</gene>
<proteinExistence type="predicted"/>
<sequence length="153" mass="17200">CGAALPSCPRLPRCSPLLHPARPRSLRARWRWRASPCSRSRGTRRYRGCCARHRVVGGASSRSGCACPVRPWAWRRTASSMAGDATRVAAARRAFSSPSTRRESGSIYSLSRTERRTCSFRRVRPPGRKPWPSRCAPSTRRLRQRSALPRRSG</sequence>
<feature type="compositionally biased region" description="Basic residues" evidence="1">
    <location>
        <begin position="118"/>
        <end position="127"/>
    </location>
</feature>
<feature type="region of interest" description="Disordered" evidence="1">
    <location>
        <begin position="89"/>
        <end position="153"/>
    </location>
</feature>
<name>A0A6J4H5A3_9PROT</name>
<dbReference type="AlphaFoldDB" id="A0A6J4H5A3"/>
<dbReference type="EMBL" id="CADCTL010000008">
    <property type="protein sequence ID" value="CAA9211758.1"/>
    <property type="molecule type" value="Genomic_DNA"/>
</dbReference>
<feature type="non-terminal residue" evidence="2">
    <location>
        <position position="1"/>
    </location>
</feature>
<organism evidence="2">
    <name type="scientific">uncultured Acetobacteraceae bacterium</name>
    <dbReference type="NCBI Taxonomy" id="169975"/>
    <lineage>
        <taxon>Bacteria</taxon>
        <taxon>Pseudomonadati</taxon>
        <taxon>Pseudomonadota</taxon>
        <taxon>Alphaproteobacteria</taxon>
        <taxon>Acetobacterales</taxon>
        <taxon>Acetobacteraceae</taxon>
        <taxon>environmental samples</taxon>
    </lineage>
</organism>
<accession>A0A6J4H5A3</accession>
<protein>
    <submittedName>
        <fullName evidence="2">Uncharacterized protein</fullName>
    </submittedName>
</protein>
<evidence type="ECO:0000313" key="2">
    <source>
        <dbReference type="EMBL" id="CAA9211758.1"/>
    </source>
</evidence>
<reference evidence="2" key="1">
    <citation type="submission" date="2020-02" db="EMBL/GenBank/DDBJ databases">
        <authorList>
            <person name="Meier V. D."/>
        </authorList>
    </citation>
    <scope>NUCLEOTIDE SEQUENCE</scope>
    <source>
        <strain evidence="2">AVDCRST_MAG04</strain>
    </source>
</reference>